<keyword evidence="3 6" id="KW-0812">Transmembrane</keyword>
<comment type="caution">
    <text evidence="8">The sequence shown here is derived from an EMBL/GenBank/DDBJ whole genome shotgun (WGS) entry which is preliminary data.</text>
</comment>
<evidence type="ECO:0000256" key="1">
    <source>
        <dbReference type="ARBA" id="ARBA00004651"/>
    </source>
</evidence>
<evidence type="ECO:0000256" key="6">
    <source>
        <dbReference type="SAM" id="Phobius"/>
    </source>
</evidence>
<reference evidence="9" key="1">
    <citation type="submission" date="2017-05" db="EMBL/GenBank/DDBJ databases">
        <authorList>
            <person name="Macchi M."/>
            <person name="Festa S."/>
            <person name="Coppotelli B.M."/>
            <person name="Morelli I.S."/>
        </authorList>
    </citation>
    <scope>NUCLEOTIDE SEQUENCE [LARGE SCALE GENOMIC DNA]</scope>
    <source>
        <strain evidence="9">I</strain>
    </source>
</reference>
<feature type="transmembrane region" description="Helical" evidence="6">
    <location>
        <begin position="6"/>
        <end position="26"/>
    </location>
</feature>
<dbReference type="InterPro" id="IPR018076">
    <property type="entry name" value="T2SS_GspF_dom"/>
</dbReference>
<proteinExistence type="predicted"/>
<evidence type="ECO:0000313" key="9">
    <source>
        <dbReference type="Proteomes" id="UP000196655"/>
    </source>
</evidence>
<feature type="transmembrane region" description="Helical" evidence="6">
    <location>
        <begin position="272"/>
        <end position="298"/>
    </location>
</feature>
<dbReference type="GO" id="GO:0005886">
    <property type="term" value="C:plasma membrane"/>
    <property type="evidence" value="ECO:0007669"/>
    <property type="project" value="UniProtKB-SubCell"/>
</dbReference>
<keyword evidence="4 6" id="KW-1133">Transmembrane helix</keyword>
<dbReference type="PANTHER" id="PTHR35007:SF2">
    <property type="entry name" value="PILUS ASSEMBLE PROTEIN"/>
    <property type="match status" value="1"/>
</dbReference>
<evidence type="ECO:0000259" key="7">
    <source>
        <dbReference type="Pfam" id="PF00482"/>
    </source>
</evidence>
<name>A0A211Z9Q5_9PROT</name>
<evidence type="ECO:0000313" key="8">
    <source>
        <dbReference type="EMBL" id="OWJ62005.1"/>
    </source>
</evidence>
<feature type="domain" description="Type II secretion system protein GspF" evidence="7">
    <location>
        <begin position="159"/>
        <end position="287"/>
    </location>
</feature>
<evidence type="ECO:0000256" key="5">
    <source>
        <dbReference type="ARBA" id="ARBA00023136"/>
    </source>
</evidence>
<evidence type="ECO:0000256" key="3">
    <source>
        <dbReference type="ARBA" id="ARBA00022692"/>
    </source>
</evidence>
<gene>
    <name evidence="8" type="ORF">BWR60_30610</name>
</gene>
<dbReference type="PANTHER" id="PTHR35007">
    <property type="entry name" value="INTEGRAL MEMBRANE PROTEIN-RELATED"/>
    <property type="match status" value="1"/>
</dbReference>
<evidence type="ECO:0000256" key="2">
    <source>
        <dbReference type="ARBA" id="ARBA00022475"/>
    </source>
</evidence>
<protein>
    <recommendedName>
        <fullName evidence="7">Type II secretion system protein GspF domain-containing protein</fullName>
    </recommendedName>
</protein>
<dbReference type="Proteomes" id="UP000196655">
    <property type="component" value="Unassembled WGS sequence"/>
</dbReference>
<dbReference type="OrthoDB" id="9810662at2"/>
<keyword evidence="5 6" id="KW-0472">Membrane</keyword>
<accession>A0A211Z9Q5</accession>
<dbReference type="EMBL" id="NHON01000099">
    <property type="protein sequence ID" value="OWJ62005.1"/>
    <property type="molecule type" value="Genomic_DNA"/>
</dbReference>
<dbReference type="InterPro" id="IPR042094">
    <property type="entry name" value="T2SS_GspF_sf"/>
</dbReference>
<keyword evidence="2" id="KW-1003">Cell membrane</keyword>
<evidence type="ECO:0000256" key="4">
    <source>
        <dbReference type="ARBA" id="ARBA00022989"/>
    </source>
</evidence>
<organism evidence="8 9">
    <name type="scientific">Inquilinus limosus</name>
    <dbReference type="NCBI Taxonomy" id="171674"/>
    <lineage>
        <taxon>Bacteria</taxon>
        <taxon>Pseudomonadati</taxon>
        <taxon>Pseudomonadota</taxon>
        <taxon>Alphaproteobacteria</taxon>
        <taxon>Rhodospirillales</taxon>
        <taxon>Rhodospirillaceae</taxon>
        <taxon>Inquilinus</taxon>
    </lineage>
</organism>
<comment type="subcellular location">
    <subcellularLocation>
        <location evidence="1">Cell membrane</location>
        <topology evidence="1">Multi-pass membrane protein</topology>
    </subcellularLocation>
</comment>
<keyword evidence="9" id="KW-1185">Reference proteome</keyword>
<feature type="transmembrane region" description="Helical" evidence="6">
    <location>
        <begin position="97"/>
        <end position="117"/>
    </location>
</feature>
<feature type="transmembrane region" description="Helical" evidence="6">
    <location>
        <begin position="123"/>
        <end position="140"/>
    </location>
</feature>
<dbReference type="AlphaFoldDB" id="A0A211Z9Q5"/>
<sequence length="303" mass="32961">MPAFSLELAFIVITAGSSLLLLGLGLRGTVGEARLKRRLTRLSDQAPDGTAAQLGWLRPFAPVLVGGAKDREEILQHLRSAGYYDPQALMVFAGLRFAAALLAILGTGLVLWLLGMWSGVARFYPLAAGGLVYIAAKFVLRSLASVRLRRVSAELPFVLDVLLLMLESGVSLDQCFRTVAQGEGNAMPHVRQSMRVLVEDLQRGMAYDQALDRWADRLGVGGIREVAALFKQTLMYGTELGPALREFVREFADRRVSSAKESIGRKTTQMTIVMIVFMMPALFIVLVAPAVVTILATLTGLGR</sequence>
<dbReference type="Pfam" id="PF00482">
    <property type="entry name" value="T2SSF"/>
    <property type="match status" value="1"/>
</dbReference>
<dbReference type="RefSeq" id="WP_088156177.1">
    <property type="nucleotide sequence ID" value="NZ_NHON01000099.1"/>
</dbReference>
<dbReference type="Gene3D" id="1.20.81.30">
    <property type="entry name" value="Type II secretion system (T2SS), domain F"/>
    <property type="match status" value="1"/>
</dbReference>